<dbReference type="InterPro" id="IPR010730">
    <property type="entry name" value="HET"/>
</dbReference>
<dbReference type="PANTHER" id="PTHR10622">
    <property type="entry name" value="HET DOMAIN-CONTAINING PROTEIN"/>
    <property type="match status" value="1"/>
</dbReference>
<name>A0A0C3DUM3_9AGAM</name>
<dbReference type="PANTHER" id="PTHR10622:SF10">
    <property type="entry name" value="HET DOMAIN-CONTAINING PROTEIN"/>
    <property type="match status" value="1"/>
</dbReference>
<evidence type="ECO:0008006" key="6">
    <source>
        <dbReference type="Google" id="ProtNLM"/>
    </source>
</evidence>
<dbReference type="STRING" id="1036808.A0A0C3DUM3"/>
<reference evidence="5" key="2">
    <citation type="submission" date="2015-01" db="EMBL/GenBank/DDBJ databases">
        <title>Evolutionary Origins and Diversification of the Mycorrhizal Mutualists.</title>
        <authorList>
            <consortium name="DOE Joint Genome Institute"/>
            <consortium name="Mycorrhizal Genomics Consortium"/>
            <person name="Kohler A."/>
            <person name="Kuo A."/>
            <person name="Nagy L.G."/>
            <person name="Floudas D."/>
            <person name="Copeland A."/>
            <person name="Barry K.W."/>
            <person name="Cichocki N."/>
            <person name="Veneault-Fourrey C."/>
            <person name="LaButti K."/>
            <person name="Lindquist E.A."/>
            <person name="Lipzen A."/>
            <person name="Lundell T."/>
            <person name="Morin E."/>
            <person name="Murat C."/>
            <person name="Riley R."/>
            <person name="Ohm R."/>
            <person name="Sun H."/>
            <person name="Tunlid A."/>
            <person name="Henrissat B."/>
            <person name="Grigoriev I.V."/>
            <person name="Hibbett D.S."/>
            <person name="Martin F."/>
        </authorList>
    </citation>
    <scope>NUCLEOTIDE SEQUENCE [LARGE SCALE GENOMIC DNA]</scope>
    <source>
        <strain evidence="5">Foug A</strain>
    </source>
</reference>
<feature type="coiled-coil region" evidence="1">
    <location>
        <begin position="443"/>
        <end position="470"/>
    </location>
</feature>
<evidence type="ECO:0000256" key="1">
    <source>
        <dbReference type="SAM" id="Coils"/>
    </source>
</evidence>
<keyword evidence="5" id="KW-1185">Reference proteome</keyword>
<sequence>MRLINVKALLERESSLRNGRRVDHRARVLELGDDEVTKYAILSHRWIEQEVEYDEIVKLAKMDMENRDEIRQRDGYRKILDSCMQAEKDGYEWLWVDTCCIDKGRSAELSLHDVLDPSFPVACNNERYATGWPEWFSRGWTLQEMIAPSNVQFFNKKWQAIGDKRTLAPILKNITGVPEPILTRGLPGNRPCVAQIMSWAANRTTTQVEDRAYSLMGLLDVNMPMLYGEGQYAFHRLQLEIMRKSNDQSIFAWGWGNQSLFAWRWGEVRTRCILADDPCFFRGCDEMELMDRDEFIESRREHIPEEELDCIENDRLGAFSITNRGIQIWLFLCPIRGSHSAFQACLPCRSGPWSPPVTINLRLWESNYYRCVRPEFCPEGTSQFRQGYLGIGDPEVLLMQEKLAKAERRQHEITPGEGLYFQFQKILQGKKDIIMQLSAEAKRQQDLALVKELEVEYKRAEAEQQDSERWEDIVKFWKMTALPQKETVPVFMPAVDAIVGLIDKLRSKVDFDMAIRLGRVFVAVCIPGHPHRSSSLRKLIDLLTERFQEQDAISDLDELVILHRDILDLHPPDDKARPSLLRDSAHHLWSRFQRQGRTCDLEEAITFECAALQLHQHDHADHVKSFHNAVRYHGELRKTGKAADVAELIALGRTVLELDPSDRAHYASSLQELARLCPDALSNGSP</sequence>
<protein>
    <recommendedName>
        <fullName evidence="6">Heterokaryon incompatibility domain-containing protein</fullName>
    </recommendedName>
</protein>
<dbReference type="Pfam" id="PF06985">
    <property type="entry name" value="HET"/>
    <property type="match status" value="1"/>
</dbReference>
<dbReference type="AlphaFoldDB" id="A0A0C3DUM3"/>
<dbReference type="Gene3D" id="1.25.40.10">
    <property type="entry name" value="Tetratricopeptide repeat domain"/>
    <property type="match status" value="1"/>
</dbReference>
<evidence type="ECO:0000259" key="2">
    <source>
        <dbReference type="Pfam" id="PF06985"/>
    </source>
</evidence>
<dbReference type="HOGENOM" id="CLU_401224_0_0_1"/>
<evidence type="ECO:0000313" key="5">
    <source>
        <dbReference type="Proteomes" id="UP000053989"/>
    </source>
</evidence>
<dbReference type="Pfam" id="PF26640">
    <property type="entry name" value="DUF8212"/>
    <property type="match status" value="1"/>
</dbReference>
<feature type="domain" description="Heterokaryon incompatibility" evidence="2">
    <location>
        <begin position="39"/>
        <end position="108"/>
    </location>
</feature>
<dbReference type="InParanoid" id="A0A0C3DUM3"/>
<evidence type="ECO:0000259" key="3">
    <source>
        <dbReference type="Pfam" id="PF26640"/>
    </source>
</evidence>
<accession>A0A0C3DUM3</accession>
<dbReference type="EMBL" id="KN822071">
    <property type="protein sequence ID" value="KIM59626.1"/>
    <property type="molecule type" value="Genomic_DNA"/>
</dbReference>
<dbReference type="InterPro" id="IPR058525">
    <property type="entry name" value="DUF8212"/>
</dbReference>
<dbReference type="Proteomes" id="UP000053989">
    <property type="component" value="Unassembled WGS sequence"/>
</dbReference>
<dbReference type="OrthoDB" id="674604at2759"/>
<keyword evidence="1" id="KW-0175">Coiled coil</keyword>
<reference evidence="4 5" key="1">
    <citation type="submission" date="2014-04" db="EMBL/GenBank/DDBJ databases">
        <authorList>
            <consortium name="DOE Joint Genome Institute"/>
            <person name="Kuo A."/>
            <person name="Kohler A."/>
            <person name="Nagy L.G."/>
            <person name="Floudas D."/>
            <person name="Copeland A."/>
            <person name="Barry K.W."/>
            <person name="Cichocki N."/>
            <person name="Veneault-Fourrey C."/>
            <person name="LaButti K."/>
            <person name="Lindquist E.A."/>
            <person name="Lipzen A."/>
            <person name="Lundell T."/>
            <person name="Morin E."/>
            <person name="Murat C."/>
            <person name="Sun H."/>
            <person name="Tunlid A."/>
            <person name="Henrissat B."/>
            <person name="Grigoriev I.V."/>
            <person name="Hibbett D.S."/>
            <person name="Martin F."/>
            <person name="Nordberg H.P."/>
            <person name="Cantor M.N."/>
            <person name="Hua S.X."/>
        </authorList>
    </citation>
    <scope>NUCLEOTIDE SEQUENCE [LARGE SCALE GENOMIC DNA]</scope>
    <source>
        <strain evidence="4 5">Foug A</strain>
    </source>
</reference>
<gene>
    <name evidence="4" type="ORF">SCLCIDRAFT_1217578</name>
</gene>
<feature type="domain" description="DUF8212" evidence="3">
    <location>
        <begin position="232"/>
        <end position="257"/>
    </location>
</feature>
<proteinExistence type="predicted"/>
<dbReference type="InterPro" id="IPR011990">
    <property type="entry name" value="TPR-like_helical_dom_sf"/>
</dbReference>
<organism evidence="4 5">
    <name type="scientific">Scleroderma citrinum Foug A</name>
    <dbReference type="NCBI Taxonomy" id="1036808"/>
    <lineage>
        <taxon>Eukaryota</taxon>
        <taxon>Fungi</taxon>
        <taxon>Dikarya</taxon>
        <taxon>Basidiomycota</taxon>
        <taxon>Agaricomycotina</taxon>
        <taxon>Agaricomycetes</taxon>
        <taxon>Agaricomycetidae</taxon>
        <taxon>Boletales</taxon>
        <taxon>Sclerodermatineae</taxon>
        <taxon>Sclerodermataceae</taxon>
        <taxon>Scleroderma</taxon>
    </lineage>
</organism>
<evidence type="ECO:0000313" key="4">
    <source>
        <dbReference type="EMBL" id="KIM59626.1"/>
    </source>
</evidence>